<accession>A0ABV7TF62</accession>
<keyword evidence="3 6" id="KW-0489">Methyltransferase</keyword>
<keyword evidence="1 6" id="KW-0963">Cytoplasm</keyword>
<keyword evidence="5 6" id="KW-0949">S-adenosyl-L-methionine</keyword>
<gene>
    <name evidence="6 7" type="primary">rsmG</name>
    <name evidence="7" type="ORF">ACFORG_06840</name>
</gene>
<evidence type="ECO:0000256" key="5">
    <source>
        <dbReference type="ARBA" id="ARBA00022691"/>
    </source>
</evidence>
<comment type="function">
    <text evidence="6">Specifically methylates the N7 position of guanine in position 527 of 16S rRNA.</text>
</comment>
<name>A0ABV7TF62_9RHOB</name>
<evidence type="ECO:0000256" key="4">
    <source>
        <dbReference type="ARBA" id="ARBA00022679"/>
    </source>
</evidence>
<dbReference type="Gene3D" id="3.40.50.150">
    <property type="entry name" value="Vaccinia Virus protein VP39"/>
    <property type="match status" value="1"/>
</dbReference>
<dbReference type="EC" id="2.1.1.170" evidence="6"/>
<feature type="binding site" evidence="6">
    <location>
        <position position="65"/>
    </location>
    <ligand>
        <name>S-adenosyl-L-methionine</name>
        <dbReference type="ChEBI" id="CHEBI:59789"/>
    </ligand>
</feature>
<dbReference type="InterPro" id="IPR003682">
    <property type="entry name" value="rRNA_ssu_MeTfrase_G"/>
</dbReference>
<evidence type="ECO:0000256" key="6">
    <source>
        <dbReference type="HAMAP-Rule" id="MF_00074"/>
    </source>
</evidence>
<evidence type="ECO:0000313" key="7">
    <source>
        <dbReference type="EMBL" id="MFC3613472.1"/>
    </source>
</evidence>
<dbReference type="RefSeq" id="WP_386734640.1">
    <property type="nucleotide sequence ID" value="NZ_JBHRXI010000004.1"/>
</dbReference>
<dbReference type="GO" id="GO:0032259">
    <property type="term" value="P:methylation"/>
    <property type="evidence" value="ECO:0007669"/>
    <property type="project" value="UniProtKB-KW"/>
</dbReference>
<feature type="binding site" evidence="6">
    <location>
        <position position="70"/>
    </location>
    <ligand>
        <name>S-adenosyl-L-methionine</name>
        <dbReference type="ChEBI" id="CHEBI:59789"/>
    </ligand>
</feature>
<comment type="subcellular location">
    <subcellularLocation>
        <location evidence="6">Cytoplasm</location>
    </subcellularLocation>
</comment>
<feature type="binding site" evidence="6">
    <location>
        <position position="133"/>
    </location>
    <ligand>
        <name>S-adenosyl-L-methionine</name>
        <dbReference type="ChEBI" id="CHEBI:59789"/>
    </ligand>
</feature>
<protein>
    <recommendedName>
        <fullName evidence="6">Ribosomal RNA small subunit methyltransferase G</fullName>
        <ecNumber evidence="6">2.1.1.170</ecNumber>
    </recommendedName>
    <alternativeName>
        <fullName evidence="6">16S rRNA 7-methylguanosine methyltransferase</fullName>
        <shortName evidence="6">16S rRNA m7G methyltransferase</shortName>
    </alternativeName>
</protein>
<keyword evidence="2 6" id="KW-0698">rRNA processing</keyword>
<dbReference type="GO" id="GO:0008168">
    <property type="term" value="F:methyltransferase activity"/>
    <property type="evidence" value="ECO:0007669"/>
    <property type="project" value="UniProtKB-KW"/>
</dbReference>
<evidence type="ECO:0000313" key="8">
    <source>
        <dbReference type="Proteomes" id="UP001595629"/>
    </source>
</evidence>
<reference evidence="8" key="1">
    <citation type="journal article" date="2019" name="Int. J. Syst. Evol. Microbiol.">
        <title>The Global Catalogue of Microorganisms (GCM) 10K type strain sequencing project: providing services to taxonomists for standard genome sequencing and annotation.</title>
        <authorList>
            <consortium name="The Broad Institute Genomics Platform"/>
            <consortium name="The Broad Institute Genome Sequencing Center for Infectious Disease"/>
            <person name="Wu L."/>
            <person name="Ma J."/>
        </authorList>
    </citation>
    <scope>NUCLEOTIDE SEQUENCE [LARGE SCALE GENOMIC DNA]</scope>
    <source>
        <strain evidence="8">KCTC 42911</strain>
    </source>
</reference>
<dbReference type="SUPFAM" id="SSF53335">
    <property type="entry name" value="S-adenosyl-L-methionine-dependent methyltransferases"/>
    <property type="match status" value="1"/>
</dbReference>
<keyword evidence="4 6" id="KW-0808">Transferase</keyword>
<dbReference type="EMBL" id="JBHRXI010000004">
    <property type="protein sequence ID" value="MFC3613472.1"/>
    <property type="molecule type" value="Genomic_DNA"/>
</dbReference>
<feature type="binding site" evidence="6">
    <location>
        <begin position="119"/>
        <end position="120"/>
    </location>
    <ligand>
        <name>S-adenosyl-L-methionine</name>
        <dbReference type="ChEBI" id="CHEBI:59789"/>
    </ligand>
</feature>
<evidence type="ECO:0000256" key="3">
    <source>
        <dbReference type="ARBA" id="ARBA00022603"/>
    </source>
</evidence>
<dbReference type="PANTHER" id="PTHR31760:SF0">
    <property type="entry name" value="S-ADENOSYL-L-METHIONINE-DEPENDENT METHYLTRANSFERASES SUPERFAMILY PROTEIN"/>
    <property type="match status" value="1"/>
</dbReference>
<comment type="caution">
    <text evidence="7">The sequence shown here is derived from an EMBL/GenBank/DDBJ whole genome shotgun (WGS) entry which is preliminary data.</text>
</comment>
<dbReference type="NCBIfam" id="TIGR00138">
    <property type="entry name" value="rsmG_gidB"/>
    <property type="match status" value="1"/>
</dbReference>
<organism evidence="7 8">
    <name type="scientific">Lutimaribacter marinistellae</name>
    <dbReference type="NCBI Taxonomy" id="1820329"/>
    <lineage>
        <taxon>Bacteria</taxon>
        <taxon>Pseudomonadati</taxon>
        <taxon>Pseudomonadota</taxon>
        <taxon>Alphaproteobacteria</taxon>
        <taxon>Rhodobacterales</taxon>
        <taxon>Roseobacteraceae</taxon>
        <taxon>Lutimaribacter</taxon>
    </lineage>
</organism>
<sequence>MSGLPNVSRETNDKLRTFVALVEKWNPRINLVSRISLEEIWSRHVADSAQLYELSEGTGHWVDIGSGGGFPGIVCAILAEQDDRFDRFTLVESDTRKSTFLRTAIRECGLKANVLNKRIESLPKLEANVLSARALADLDGLLKFSVLHLRPDGLALFPKGARWRKEVELARQSWNFDHEAVKSKTEAQAVILKLKGITRV</sequence>
<keyword evidence="8" id="KW-1185">Reference proteome</keyword>
<dbReference type="PIRSF" id="PIRSF003078">
    <property type="entry name" value="GidB"/>
    <property type="match status" value="1"/>
</dbReference>
<dbReference type="InterPro" id="IPR029063">
    <property type="entry name" value="SAM-dependent_MTases_sf"/>
</dbReference>
<comment type="caution">
    <text evidence="6">Lacks conserved residue(s) required for the propagation of feature annotation.</text>
</comment>
<dbReference type="HAMAP" id="MF_00074">
    <property type="entry name" value="16SrRNA_methyltr_G"/>
    <property type="match status" value="1"/>
</dbReference>
<proteinExistence type="inferred from homology"/>
<evidence type="ECO:0000256" key="1">
    <source>
        <dbReference type="ARBA" id="ARBA00022490"/>
    </source>
</evidence>
<dbReference type="PANTHER" id="PTHR31760">
    <property type="entry name" value="S-ADENOSYL-L-METHIONINE-DEPENDENT METHYLTRANSFERASES SUPERFAMILY PROTEIN"/>
    <property type="match status" value="1"/>
</dbReference>
<dbReference type="Proteomes" id="UP001595629">
    <property type="component" value="Unassembled WGS sequence"/>
</dbReference>
<comment type="similarity">
    <text evidence="6">Belongs to the methyltransferase superfamily. RNA methyltransferase RsmG family.</text>
</comment>
<comment type="catalytic activity">
    <reaction evidence="6">
        <text>guanosine(527) in 16S rRNA + S-adenosyl-L-methionine = N(7)-methylguanosine(527) in 16S rRNA + S-adenosyl-L-homocysteine</text>
        <dbReference type="Rhea" id="RHEA:42732"/>
        <dbReference type="Rhea" id="RHEA-COMP:10209"/>
        <dbReference type="Rhea" id="RHEA-COMP:10210"/>
        <dbReference type="ChEBI" id="CHEBI:57856"/>
        <dbReference type="ChEBI" id="CHEBI:59789"/>
        <dbReference type="ChEBI" id="CHEBI:74269"/>
        <dbReference type="ChEBI" id="CHEBI:74480"/>
        <dbReference type="EC" id="2.1.1.170"/>
    </reaction>
</comment>
<dbReference type="Pfam" id="PF02527">
    <property type="entry name" value="GidB"/>
    <property type="match status" value="1"/>
</dbReference>
<evidence type="ECO:0000256" key="2">
    <source>
        <dbReference type="ARBA" id="ARBA00022552"/>
    </source>
</evidence>